<evidence type="ECO:0008006" key="4">
    <source>
        <dbReference type="Google" id="ProtNLM"/>
    </source>
</evidence>
<feature type="transmembrane region" description="Helical" evidence="1">
    <location>
        <begin position="115"/>
        <end position="136"/>
    </location>
</feature>
<dbReference type="RefSeq" id="WP_052313519.1">
    <property type="nucleotide sequence ID" value="NZ_JBIAMX010000001.1"/>
</dbReference>
<dbReference type="EMBL" id="JBIAMX010000001">
    <property type="protein sequence ID" value="MFF0541612.1"/>
    <property type="molecule type" value="Genomic_DNA"/>
</dbReference>
<sequence length="139" mass="14547">MSGPRGAAGEPAPPGLTVDASYFPLAFMLALVKPKIFLNGQPVPHAQWGPTHIPVGPGQYHVRVVTPWLIDMGPAQTQVVVTDGPGARVYYRSPAAMFFNGAIGPVPQKTPGMPLMIALMALPLVIVLLSIVLAVAGSM</sequence>
<organism evidence="2 3">
    <name type="scientific">Nocardia thailandica</name>
    <dbReference type="NCBI Taxonomy" id="257275"/>
    <lineage>
        <taxon>Bacteria</taxon>
        <taxon>Bacillati</taxon>
        <taxon>Actinomycetota</taxon>
        <taxon>Actinomycetes</taxon>
        <taxon>Mycobacteriales</taxon>
        <taxon>Nocardiaceae</taxon>
        <taxon>Nocardia</taxon>
    </lineage>
</organism>
<dbReference type="Proteomes" id="UP001601444">
    <property type="component" value="Unassembled WGS sequence"/>
</dbReference>
<evidence type="ECO:0000313" key="3">
    <source>
        <dbReference type="Proteomes" id="UP001601444"/>
    </source>
</evidence>
<comment type="caution">
    <text evidence="2">The sequence shown here is derived from an EMBL/GenBank/DDBJ whole genome shotgun (WGS) entry which is preliminary data.</text>
</comment>
<evidence type="ECO:0000313" key="2">
    <source>
        <dbReference type="EMBL" id="MFF0541612.1"/>
    </source>
</evidence>
<protein>
    <recommendedName>
        <fullName evidence="4">DUF4397 domain-containing protein</fullName>
    </recommendedName>
</protein>
<keyword evidence="1" id="KW-0812">Transmembrane</keyword>
<proteinExistence type="predicted"/>
<keyword evidence="1" id="KW-0472">Membrane</keyword>
<evidence type="ECO:0000256" key="1">
    <source>
        <dbReference type="SAM" id="Phobius"/>
    </source>
</evidence>
<name>A0ABW6PGT3_9NOCA</name>
<reference evidence="2 3" key="1">
    <citation type="submission" date="2024-10" db="EMBL/GenBank/DDBJ databases">
        <title>The Natural Products Discovery Center: Release of the First 8490 Sequenced Strains for Exploring Actinobacteria Biosynthetic Diversity.</title>
        <authorList>
            <person name="Kalkreuter E."/>
            <person name="Kautsar S.A."/>
            <person name="Yang D."/>
            <person name="Bader C.D."/>
            <person name="Teijaro C.N."/>
            <person name="Fluegel L."/>
            <person name="Davis C.M."/>
            <person name="Simpson J.R."/>
            <person name="Lauterbach L."/>
            <person name="Steele A.D."/>
            <person name="Gui C."/>
            <person name="Meng S."/>
            <person name="Li G."/>
            <person name="Viehrig K."/>
            <person name="Ye F."/>
            <person name="Su P."/>
            <person name="Kiefer A.F."/>
            <person name="Nichols A."/>
            <person name="Cepeda A.J."/>
            <person name="Yan W."/>
            <person name="Fan B."/>
            <person name="Jiang Y."/>
            <person name="Adhikari A."/>
            <person name="Zheng C.-J."/>
            <person name="Schuster L."/>
            <person name="Cowan T.M."/>
            <person name="Smanski M.J."/>
            <person name="Chevrette M.G."/>
            <person name="De Carvalho L.P.S."/>
            <person name="Shen B."/>
        </authorList>
    </citation>
    <scope>NUCLEOTIDE SEQUENCE [LARGE SCALE GENOMIC DNA]</scope>
    <source>
        <strain evidence="2 3">NPDC004045</strain>
    </source>
</reference>
<gene>
    <name evidence="2" type="ORF">ACFYTF_02095</name>
</gene>
<accession>A0ABW6PGT3</accession>
<keyword evidence="3" id="KW-1185">Reference proteome</keyword>
<keyword evidence="1" id="KW-1133">Transmembrane helix</keyword>